<dbReference type="HOGENOM" id="CLU_253168_0_0_0"/>
<evidence type="ECO:0000313" key="7">
    <source>
        <dbReference type="EMBL" id="ADY61324.1"/>
    </source>
</evidence>
<dbReference type="NCBIfam" id="TIGR02604">
    <property type="entry name" value="Piru_Ver_Nterm"/>
    <property type="match status" value="1"/>
</dbReference>
<dbReference type="Proteomes" id="UP000006860">
    <property type="component" value="Chromosome"/>
</dbReference>
<dbReference type="SUPFAM" id="SSF48371">
    <property type="entry name" value="ARM repeat"/>
    <property type="match status" value="1"/>
</dbReference>
<dbReference type="InterPro" id="IPR009056">
    <property type="entry name" value="Cyt_c-like_dom"/>
</dbReference>
<dbReference type="InterPro" id="IPR055557">
    <property type="entry name" value="DUF7133"/>
</dbReference>
<protein>
    <submittedName>
        <fullName evidence="7">Membrane-bound dehydrogenase domain protein</fullName>
    </submittedName>
</protein>
<feature type="domain" description="Cytochrome c" evidence="6">
    <location>
        <begin position="1283"/>
        <end position="1416"/>
    </location>
</feature>
<dbReference type="STRING" id="756272.Plabr_3734"/>
<feature type="chain" id="PRO_5003260867" evidence="5">
    <location>
        <begin position="29"/>
        <end position="1419"/>
    </location>
</feature>
<dbReference type="GO" id="GO:0009055">
    <property type="term" value="F:electron transfer activity"/>
    <property type="evidence" value="ECO:0007669"/>
    <property type="project" value="InterPro"/>
</dbReference>
<keyword evidence="3 4" id="KW-0408">Iron</keyword>
<dbReference type="eggNOG" id="COG1413">
    <property type="taxonomic scope" value="Bacteria"/>
</dbReference>
<evidence type="ECO:0000256" key="2">
    <source>
        <dbReference type="ARBA" id="ARBA00022723"/>
    </source>
</evidence>
<dbReference type="InterPro" id="IPR011989">
    <property type="entry name" value="ARM-like"/>
</dbReference>
<dbReference type="OrthoDB" id="230287at2"/>
<evidence type="ECO:0000313" key="8">
    <source>
        <dbReference type="Proteomes" id="UP000006860"/>
    </source>
</evidence>
<dbReference type="PANTHER" id="PTHR33546">
    <property type="entry name" value="LARGE, MULTIFUNCTIONAL SECRETED PROTEIN-RELATED"/>
    <property type="match status" value="1"/>
</dbReference>
<dbReference type="eggNOG" id="COG2133">
    <property type="taxonomic scope" value="Bacteria"/>
</dbReference>
<dbReference type="RefSeq" id="WP_013630043.1">
    <property type="nucleotide sequence ID" value="NC_015174.1"/>
</dbReference>
<dbReference type="InterPro" id="IPR016024">
    <property type="entry name" value="ARM-type_fold"/>
</dbReference>
<dbReference type="GO" id="GO:0020037">
    <property type="term" value="F:heme binding"/>
    <property type="evidence" value="ECO:0007669"/>
    <property type="project" value="InterPro"/>
</dbReference>
<dbReference type="InterPro" id="IPR011041">
    <property type="entry name" value="Quinoprot_gluc/sorb_DH_b-prop"/>
</dbReference>
<dbReference type="Gene3D" id="1.10.760.10">
    <property type="entry name" value="Cytochrome c-like domain"/>
    <property type="match status" value="1"/>
</dbReference>
<dbReference type="eggNOG" id="COG2010">
    <property type="taxonomic scope" value="Bacteria"/>
</dbReference>
<dbReference type="InterPro" id="IPR011042">
    <property type="entry name" value="6-blade_b-propeller_TolB-like"/>
</dbReference>
<organism evidence="7 8">
    <name type="scientific">Rubinisphaera brasiliensis (strain ATCC 49424 / DSM 5305 / JCM 21570 / IAM 15109 / NBRC 103401 / IFAM 1448)</name>
    <name type="common">Planctomyces brasiliensis</name>
    <dbReference type="NCBI Taxonomy" id="756272"/>
    <lineage>
        <taxon>Bacteria</taxon>
        <taxon>Pseudomonadati</taxon>
        <taxon>Planctomycetota</taxon>
        <taxon>Planctomycetia</taxon>
        <taxon>Planctomycetales</taxon>
        <taxon>Planctomycetaceae</taxon>
        <taxon>Rubinisphaera</taxon>
    </lineage>
</organism>
<dbReference type="GO" id="GO:0046872">
    <property type="term" value="F:metal ion binding"/>
    <property type="evidence" value="ECO:0007669"/>
    <property type="project" value="UniProtKB-KW"/>
</dbReference>
<dbReference type="EMBL" id="CP002546">
    <property type="protein sequence ID" value="ADY61324.1"/>
    <property type="molecule type" value="Genomic_DNA"/>
</dbReference>
<keyword evidence="8" id="KW-1185">Reference proteome</keyword>
<evidence type="ECO:0000256" key="5">
    <source>
        <dbReference type="SAM" id="SignalP"/>
    </source>
</evidence>
<sequence length="1419" mass="155597">MSRCITFWRLLTASVCVILLTISVQPAAADVGLKVATFDVDATPPNGTAMAYDVVKRQGELPLRCRGIVLLGAEQPIVLCAVDWIGIANAGQDAFRDALAKAAGTTRERVAVHTLHQHDAPGCDFSAEKIVEELDLKGYGRFQGDFHRLVIQRTAEAIQAAIPHASSITHYGWGTAEVQKVASNRRIMGPDGKVRAVRYTATRSAALRAEPEGVIDPEVSLLSFWNNEKPVAILSYYACHPQSYYRTGVPSPDFPGIARFMRGQSVPDALHVHFNGAGGNIGAGKYNDGDKENRIVLANRLADGMKQAWDKTEKWPITPEEISWQVEAVQLPPAEYIHEETYVKAIQEEAPRGYIARIDQLAWLRRCQDGHAIDVACLGVGRSRVLHMPGELFVEYQLLAKALRPDLDVAMAAYGEYGPGYIGTKAAYAEGGYETSQLASGVSPGAEAILNQAMETLLGEQEELSGRILPKSPEKALETFEVADGFEIQIVASEPQIQEPIVVSYDESGRMYVAEYLKFPSHNGKSDGPNGRIRLLTDDNADGRYETSRVFANGIAWPTGICPWKGGIFVVAAPDLWYFKDTDGDGDADVRTKIYTGFGFRNDEGTANNLKWGLDNWIYGAGSNSGGEIRPAGKSDAPAVSLRGRDFRFHPETLEFQTLSGSEQYGNALDDYGNRFLCSNSKPAVHVVLPARYLERNPYLSVQNVRTSIAKDTKVYRASPVEAWRAARSELRRAANSKIAGSMVEHDVFTGCSGITVYRGGVFQEQAGGDLFIGEVQSNIVHRRSLSPQGATFVSERVEHDTEFLRSTDNWFRPVNFANSPDGTLHVVDMYREFIETPDSMTDEVLAMVDFRSGHNLGRIYRIAPVGFEAPAPPDLANADTQELIASLSSPHGWWRDTASRLLFERRDTAAVELLLDLLDHESELARLHALHLLRSLDALPADVIAKSLSDPSPHVRRHAVHLAEAELETTAALREQLARMANDDDPMVRFQLALSLGEAEGPEVATALARIAFQDAADPWTQTAVLSSPPELATDLFRTELAICKTEERKPNLSLLRQLAEFVGARNDKEDIVGLLQLLSGMEGQSQITASLLTSLGKGLVRANTSLQQYSKEFPAAATIVEQLIVNAQQTLADAGARDADKVAAIDVLQLGTWEQSKQPLMSLLNAQSSPGVQLAALKRLNRERSSEIPQLLVEAFSALSPSVRGEAVEMLLGRTEWISPLLKAVQAGEISVSYVSPVWRDRLKEHKSTAVQSMAVELFAGPETTRQKVIDAYRTALNLDADVARGEAVFKKNCMTCHQLGGLGKPVGPNLATVKNRSPESLLIHILDPNVEVQANYLQYIVELESGLTSTGQIVSESPTSVTLQRAEGVTETILRKDVFGIYSTNKSLMPEGLEKEIDQQQMRDLIEFVLQQPAEE</sequence>
<dbReference type="Gene3D" id="2.120.10.30">
    <property type="entry name" value="TolB, C-terminal domain"/>
    <property type="match status" value="1"/>
</dbReference>
<evidence type="ECO:0000256" key="3">
    <source>
        <dbReference type="ARBA" id="ARBA00023004"/>
    </source>
</evidence>
<evidence type="ECO:0000256" key="1">
    <source>
        <dbReference type="ARBA" id="ARBA00022617"/>
    </source>
</evidence>
<dbReference type="InterPro" id="IPR036909">
    <property type="entry name" value="Cyt_c-like_dom_sf"/>
</dbReference>
<keyword evidence="2 4" id="KW-0479">Metal-binding</keyword>
<keyword evidence="1 4" id="KW-0349">Heme</keyword>
<dbReference type="KEGG" id="pbs:Plabr_3734"/>
<proteinExistence type="predicted"/>
<dbReference type="Pfam" id="PF00034">
    <property type="entry name" value="Cytochrom_C"/>
    <property type="match status" value="1"/>
</dbReference>
<dbReference type="NCBIfam" id="TIGR02603">
    <property type="entry name" value="CxxCH_TIGR02603"/>
    <property type="match status" value="1"/>
</dbReference>
<feature type="signal peptide" evidence="5">
    <location>
        <begin position="1"/>
        <end position="28"/>
    </location>
</feature>
<dbReference type="InterPro" id="IPR013427">
    <property type="entry name" value="Haem-bd_dom_put"/>
</dbReference>
<gene>
    <name evidence="7" type="ordered locus">Plabr_3734</name>
</gene>
<dbReference type="SUPFAM" id="SSF50952">
    <property type="entry name" value="Soluble quinoprotein glucose dehydrogenase"/>
    <property type="match status" value="1"/>
</dbReference>
<dbReference type="Pfam" id="PF13646">
    <property type="entry name" value="HEAT_2"/>
    <property type="match status" value="1"/>
</dbReference>
<dbReference type="PROSITE" id="PS51007">
    <property type="entry name" value="CYTC"/>
    <property type="match status" value="1"/>
</dbReference>
<keyword evidence="5" id="KW-0732">Signal</keyword>
<dbReference type="InterPro" id="IPR013428">
    <property type="entry name" value="Membrane-bound_put_N"/>
</dbReference>
<evidence type="ECO:0000259" key="6">
    <source>
        <dbReference type="PROSITE" id="PS51007"/>
    </source>
</evidence>
<dbReference type="Pfam" id="PF23500">
    <property type="entry name" value="DUF7133"/>
    <property type="match status" value="1"/>
</dbReference>
<dbReference type="PANTHER" id="PTHR33546:SF1">
    <property type="entry name" value="LARGE, MULTIFUNCTIONAL SECRETED PROTEIN"/>
    <property type="match status" value="1"/>
</dbReference>
<dbReference type="Gene3D" id="1.25.10.10">
    <property type="entry name" value="Leucine-rich Repeat Variant"/>
    <property type="match status" value="1"/>
</dbReference>
<accession>F0SRY6</accession>
<name>F0SRY6_RUBBR</name>
<dbReference type="SUPFAM" id="SSF46626">
    <property type="entry name" value="Cytochrome c"/>
    <property type="match status" value="1"/>
</dbReference>
<reference evidence="8" key="1">
    <citation type="submission" date="2011-02" db="EMBL/GenBank/DDBJ databases">
        <title>The complete genome of Planctomyces brasiliensis DSM 5305.</title>
        <authorList>
            <person name="Lucas S."/>
            <person name="Copeland A."/>
            <person name="Lapidus A."/>
            <person name="Bruce D."/>
            <person name="Goodwin L."/>
            <person name="Pitluck S."/>
            <person name="Kyrpides N."/>
            <person name="Mavromatis K."/>
            <person name="Pagani I."/>
            <person name="Ivanova N."/>
            <person name="Ovchinnikova G."/>
            <person name="Lu M."/>
            <person name="Detter J.C."/>
            <person name="Han C."/>
            <person name="Land M."/>
            <person name="Hauser L."/>
            <person name="Markowitz V."/>
            <person name="Cheng J.-F."/>
            <person name="Hugenholtz P."/>
            <person name="Woyke T."/>
            <person name="Wu D."/>
            <person name="Tindall B."/>
            <person name="Pomrenke H.G."/>
            <person name="Brambilla E."/>
            <person name="Klenk H.-P."/>
            <person name="Eisen J.A."/>
        </authorList>
    </citation>
    <scope>NUCLEOTIDE SEQUENCE [LARGE SCALE GENOMIC DNA]</scope>
    <source>
        <strain evidence="8">ATCC 49424 / DSM 5305 / JCM 21570 / NBRC 103401 / IFAM 1448</strain>
    </source>
</reference>
<evidence type="ECO:0000256" key="4">
    <source>
        <dbReference type="PROSITE-ProRule" id="PRU00433"/>
    </source>
</evidence>